<accession>A0A6J6I4Q4</accession>
<dbReference type="SUPFAM" id="SSF54637">
    <property type="entry name" value="Thioesterase/thiol ester dehydrase-isomerase"/>
    <property type="match status" value="2"/>
</dbReference>
<dbReference type="EMBL" id="CAEZUP010000104">
    <property type="protein sequence ID" value="CAB4621422.1"/>
    <property type="molecule type" value="Genomic_DNA"/>
</dbReference>
<protein>
    <submittedName>
        <fullName evidence="1">Unannotated protein</fullName>
    </submittedName>
</protein>
<dbReference type="InterPro" id="IPR029069">
    <property type="entry name" value="HotDog_dom_sf"/>
</dbReference>
<dbReference type="CDD" id="cd03443">
    <property type="entry name" value="PaaI_thioesterase"/>
    <property type="match status" value="1"/>
</dbReference>
<gene>
    <name evidence="1" type="ORF">UFOPK1835_01814</name>
</gene>
<organism evidence="1">
    <name type="scientific">freshwater metagenome</name>
    <dbReference type="NCBI Taxonomy" id="449393"/>
    <lineage>
        <taxon>unclassified sequences</taxon>
        <taxon>metagenomes</taxon>
        <taxon>ecological metagenomes</taxon>
    </lineage>
</organism>
<proteinExistence type="predicted"/>
<dbReference type="Gene3D" id="3.10.129.10">
    <property type="entry name" value="Hotdog Thioesterase"/>
    <property type="match status" value="2"/>
</dbReference>
<dbReference type="AlphaFoldDB" id="A0A6J6I4Q4"/>
<name>A0A6J6I4Q4_9ZZZZ</name>
<reference evidence="1" key="1">
    <citation type="submission" date="2020-05" db="EMBL/GenBank/DDBJ databases">
        <authorList>
            <person name="Chiriac C."/>
            <person name="Salcher M."/>
            <person name="Ghai R."/>
            <person name="Kavagutti S V."/>
        </authorList>
    </citation>
    <scope>NUCLEOTIDE SEQUENCE</scope>
</reference>
<evidence type="ECO:0000313" key="1">
    <source>
        <dbReference type="EMBL" id="CAB4621422.1"/>
    </source>
</evidence>
<sequence length="260" mass="27826">MRLLSLETEQFEDGNIRGWLPVNDTISTPTGGPRLAAVAMLVDALGGLRSISAAAPDWAFTADMSIHLLPTGPMEQLQADLHVRRRGRRTLVIEAELSADGTRPAGLAIMTFAVVPRPEHLVNITIDMTPGRRSMSTLAPDQPEPGPYFEELALVVERPGLVAIELRPEVENTVGALHGAVHTAIIDAASLSLGQEFLGPDAETVDMHLAFLDLATRGPLRAVATSVGQPIPGQDRLTVSVEVFDAEDRLCSYATTEVVA</sequence>